<dbReference type="Proteomes" id="UP000092498">
    <property type="component" value="Chromosome"/>
</dbReference>
<organism evidence="1 2">
    <name type="scientific">Candidatus Viadribacter manganicus</name>
    <dbReference type="NCBI Taxonomy" id="1759059"/>
    <lineage>
        <taxon>Bacteria</taxon>
        <taxon>Pseudomonadati</taxon>
        <taxon>Pseudomonadota</taxon>
        <taxon>Alphaproteobacteria</taxon>
        <taxon>Hyphomonadales</taxon>
        <taxon>Hyphomonadaceae</taxon>
        <taxon>Candidatus Viadribacter</taxon>
    </lineage>
</organism>
<dbReference type="EMBL" id="CP013244">
    <property type="protein sequence ID" value="ANP45895.1"/>
    <property type="molecule type" value="Genomic_DNA"/>
</dbReference>
<name>A0A1B1AH62_9PROT</name>
<protein>
    <submittedName>
        <fullName evidence="1">Uncharacterized protein</fullName>
    </submittedName>
</protein>
<gene>
    <name evidence="1" type="ORF">ATE48_08155</name>
</gene>
<sequence length="257" mass="27713">MTESRALWISLIGAVVIAGALSSCATGAPSRTAVAQCYWLSNEGAGWLERPDITNAGRCFEMDSCSGGAGLSGGGCYKWAMSAEAPALAWGARPGVPWSTSDIPPPQDIYEGSYEMTSDCPEQGCAYGPARFATNTPLYERQDTRAPIVATIPVGECALKTGRDALLSAPRRGVVLETSGRFAAGDIIYLTNYDGEGYSTIWRRGEYISEFQDDVAVRWDNAPRDPREGYWVEVTRANGQVGWALDPEIIERDCAFG</sequence>
<reference evidence="1 2" key="1">
    <citation type="submission" date="2015-11" db="EMBL/GenBank/DDBJ databases">
        <title>Whole-Genome Sequence of Candidatus Oderbacter manganicum from the National Park Lower Oder Valley, Germany.</title>
        <authorList>
            <person name="Braun B."/>
            <person name="Liere K."/>
            <person name="Szewzyk U."/>
        </authorList>
    </citation>
    <scope>NUCLEOTIDE SEQUENCE [LARGE SCALE GENOMIC DNA]</scope>
    <source>
        <strain evidence="1 2">OTSz_A_272</strain>
    </source>
</reference>
<dbReference type="KEGG" id="cbot:ATE48_08155"/>
<proteinExistence type="predicted"/>
<evidence type="ECO:0000313" key="1">
    <source>
        <dbReference type="EMBL" id="ANP45895.1"/>
    </source>
</evidence>
<dbReference type="AlphaFoldDB" id="A0A1B1AH62"/>
<accession>A0A1B1AH62</accession>
<dbReference type="PROSITE" id="PS51257">
    <property type="entry name" value="PROKAR_LIPOPROTEIN"/>
    <property type="match status" value="1"/>
</dbReference>
<keyword evidence="2" id="KW-1185">Reference proteome</keyword>
<dbReference type="InParanoid" id="A0A1B1AH62"/>
<dbReference type="RefSeq" id="WP_066769965.1">
    <property type="nucleotide sequence ID" value="NZ_CP013244.1"/>
</dbReference>
<evidence type="ECO:0000313" key="2">
    <source>
        <dbReference type="Proteomes" id="UP000092498"/>
    </source>
</evidence>
<dbReference type="OrthoDB" id="4446543at2"/>